<dbReference type="FunFam" id="1.25.10.10:FF:000266">
    <property type="entry name" value="mRNA transport regulator MTR10"/>
    <property type="match status" value="1"/>
</dbReference>
<dbReference type="EMBL" id="SNSC02000006">
    <property type="protein sequence ID" value="TID23789.1"/>
    <property type="molecule type" value="Genomic_DNA"/>
</dbReference>
<dbReference type="InterPro" id="IPR013598">
    <property type="entry name" value="Exportin-1/Importin-b-like"/>
</dbReference>
<protein>
    <submittedName>
        <fullName evidence="5">ARM repeat-containing protein</fullName>
    </submittedName>
</protein>
<dbReference type="InterPro" id="IPR001494">
    <property type="entry name" value="Importin-beta_N"/>
</dbReference>
<name>A0A4Z1PA14_9PEZI</name>
<dbReference type="STRING" id="86259.A0A4Z1PA14"/>
<evidence type="ECO:0000256" key="1">
    <source>
        <dbReference type="ARBA" id="ARBA00022694"/>
    </source>
</evidence>
<dbReference type="Pfam" id="PF08389">
    <property type="entry name" value="Xpo1"/>
    <property type="match status" value="1"/>
</dbReference>
<gene>
    <name evidence="5" type="ORF">E6O75_ATG03425</name>
</gene>
<dbReference type="InterPro" id="IPR057941">
    <property type="entry name" value="TPR_TNPO3_IPO13_2nd"/>
</dbReference>
<evidence type="ECO:0000313" key="6">
    <source>
        <dbReference type="Proteomes" id="UP000298493"/>
    </source>
</evidence>
<dbReference type="GO" id="GO:0031267">
    <property type="term" value="F:small GTPase binding"/>
    <property type="evidence" value="ECO:0007669"/>
    <property type="project" value="InterPro"/>
</dbReference>
<dbReference type="PANTHER" id="PTHR12363">
    <property type="entry name" value="TRANSPORTIN 3 AND IMPORTIN 13"/>
    <property type="match status" value="1"/>
</dbReference>
<evidence type="ECO:0000259" key="4">
    <source>
        <dbReference type="Pfam" id="PF08389"/>
    </source>
</evidence>
<dbReference type="AlphaFoldDB" id="A0A4Z1PA14"/>
<evidence type="ECO:0000259" key="3">
    <source>
        <dbReference type="Pfam" id="PF03810"/>
    </source>
</evidence>
<organism evidence="5 6">
    <name type="scientific">Venturia nashicola</name>
    <dbReference type="NCBI Taxonomy" id="86259"/>
    <lineage>
        <taxon>Eukaryota</taxon>
        <taxon>Fungi</taxon>
        <taxon>Dikarya</taxon>
        <taxon>Ascomycota</taxon>
        <taxon>Pezizomycotina</taxon>
        <taxon>Dothideomycetes</taxon>
        <taxon>Pleosporomycetidae</taxon>
        <taxon>Venturiales</taxon>
        <taxon>Venturiaceae</taxon>
        <taxon>Venturia</taxon>
    </lineage>
</organism>
<feature type="domain" description="Exportin-1/Importin-beta-like" evidence="4">
    <location>
        <begin position="107"/>
        <end position="250"/>
    </location>
</feature>
<keyword evidence="6" id="KW-1185">Reference proteome</keyword>
<dbReference type="OrthoDB" id="435593at2759"/>
<dbReference type="GO" id="GO:0006606">
    <property type="term" value="P:protein import into nucleus"/>
    <property type="evidence" value="ECO:0007669"/>
    <property type="project" value="TreeGrafter"/>
</dbReference>
<proteinExistence type="predicted"/>
<dbReference type="InterPro" id="IPR057942">
    <property type="entry name" value="TPR_TNPO3_IPO13_3rd"/>
</dbReference>
<keyword evidence="1" id="KW-0819">tRNA processing</keyword>
<dbReference type="InterPro" id="IPR051345">
    <property type="entry name" value="Importin_beta-like_NTR"/>
</dbReference>
<dbReference type="InterPro" id="IPR058537">
    <property type="entry name" value="TPR_TNPO3_IPO13_4th"/>
</dbReference>
<dbReference type="Gene3D" id="1.25.10.10">
    <property type="entry name" value="Leucine-rich Repeat Variant"/>
    <property type="match status" value="1"/>
</dbReference>
<dbReference type="GO" id="GO:0008033">
    <property type="term" value="P:tRNA processing"/>
    <property type="evidence" value="ECO:0007669"/>
    <property type="project" value="UniProtKB-KW"/>
</dbReference>
<dbReference type="Proteomes" id="UP000298493">
    <property type="component" value="Unassembled WGS sequence"/>
</dbReference>
<evidence type="ECO:0000313" key="5">
    <source>
        <dbReference type="EMBL" id="TID23789.1"/>
    </source>
</evidence>
<dbReference type="Pfam" id="PF24140">
    <property type="entry name" value="TPR_TNPO3_IPO13_3rd"/>
    <property type="match status" value="1"/>
</dbReference>
<dbReference type="Pfam" id="PF24138">
    <property type="entry name" value="TPR_TNPO3_IPO13_2nd"/>
    <property type="match status" value="1"/>
</dbReference>
<dbReference type="PANTHER" id="PTHR12363:SF53">
    <property type="entry name" value="MRNA TRANSPORT REGULATOR MTR10"/>
    <property type="match status" value="1"/>
</dbReference>
<dbReference type="GO" id="GO:0005634">
    <property type="term" value="C:nucleus"/>
    <property type="evidence" value="ECO:0007669"/>
    <property type="project" value="UniProtKB-ARBA"/>
</dbReference>
<dbReference type="GO" id="GO:0005737">
    <property type="term" value="C:cytoplasm"/>
    <property type="evidence" value="ECO:0007669"/>
    <property type="project" value="TreeGrafter"/>
</dbReference>
<comment type="caution">
    <text evidence="5">The sequence shown here is derived from an EMBL/GenBank/DDBJ whole genome shotgun (WGS) entry which is preliminary data.</text>
</comment>
<evidence type="ECO:0000256" key="2">
    <source>
        <dbReference type="ARBA" id="ARBA00025147"/>
    </source>
</evidence>
<sequence length="971" mass="109286">MATNGVAAQQGLDKVLAAVETMQGNMDRSAKEEAVQFLDKFQKTSDSWSLSFTILQTPEGMNDQSKMFAATTLKGKIVYDLHQLPQEAILQLQGSVLTLLKQYRAGPKPIRTQLCICVAQLAIQITTWKNVLGDVMATTGSDQAGIACLLEFLKILPEEVTEGRKFNLSEDELYVRTKELLADNAKQVITLLSQYGVSSVEAAQNPQVMDCLQSWTREVPVADILVSPIFQVLIHALDAPESFEAAVDCLCTMIRETRDVDENLQVIQQLSTHVMNLRPKIAKAAEEEDNELFNGVARIFAEAGDSWVLLIARQPVQLKSLVEAILETAALDKEKESIRHTFNFWYELKQYLTLQKYDTARALLSDVYSRLVDVMIKQLEFPTPENGNEDLFEGDREAEDKFREFRHQMGDVLKDCCEVLGATECLKKPAHLIESWVKTYGPQVHGNVVPHWQKLEAPLFSLRAMGREVPPTENVMLPALIPLLLQIPDHEKLRFQAVMVLGRYTEWTARHPETLESQLSFIIAAFNHPSKEILQAAAMSFKFFCTDCADLLKDQAPQLQHFYASVIDKLTVASQEEITEGVAAVLAKQPVNQLYDAMKAYCNPLIERIVALGHVATEKDQKLDLCDKIGLLTIFIQWVQPYIEPPNDHPAVKYCQEIFPYFAELAAKFNNFTPILERVCRCWRYMVMSYRASIAPLVPQLAEKLSEGFATSKQGCFLWATDSIVREFYDGAEGVDLGYPAAVYAFYEQQATTFLRALNDVPPEELPDLIEDFFRLSQDVLLYHSHKAIPSAIMSSILNAASSVLVVLKEEPLMATLHFLRDFLGYGGQDSPYSSFDQQHRINPPEIRDSVKRLVVENGEALTQRLLSGMMFSFPQDCYPDASGVILGLFQLLPQETAGWVSTTLKMVPPGTLAGGEEDKVLRSINQRIESGEVRQIRTILQDFTNSYRRRNVAPRDGLGRLEATRFRFAG</sequence>
<accession>A0A4Z1PA14</accession>
<dbReference type="SUPFAM" id="SSF48371">
    <property type="entry name" value="ARM repeat"/>
    <property type="match status" value="1"/>
</dbReference>
<dbReference type="Pfam" id="PF03810">
    <property type="entry name" value="IBN_N"/>
    <property type="match status" value="1"/>
</dbReference>
<reference evidence="5 6" key="1">
    <citation type="submission" date="2019-04" db="EMBL/GenBank/DDBJ databases">
        <title>High contiguity whole genome sequence and gene annotation resource for two Venturia nashicola isolates.</title>
        <authorList>
            <person name="Prokchorchik M."/>
            <person name="Won K."/>
            <person name="Lee Y."/>
            <person name="Choi E.D."/>
            <person name="Segonzac C."/>
            <person name="Sohn K.H."/>
        </authorList>
    </citation>
    <scope>NUCLEOTIDE SEQUENCE [LARGE SCALE GENOMIC DNA]</scope>
    <source>
        <strain evidence="5 6">PRI2</strain>
    </source>
</reference>
<comment type="function">
    <text evidence="2">tRNA nucleus export receptor which facilitates tRNA translocation across the nuclear pore complex. Involved in pre-tRNA splicing, probably by affecting the interaction of pre-tRNA with splicing endonuclease.</text>
</comment>
<dbReference type="Pfam" id="PF24139">
    <property type="entry name" value="TPR_TNPO3_IPO13_4th"/>
    <property type="match status" value="1"/>
</dbReference>
<feature type="domain" description="Importin N-terminal" evidence="3">
    <location>
        <begin position="36"/>
        <end position="100"/>
    </location>
</feature>
<dbReference type="InterPro" id="IPR016024">
    <property type="entry name" value="ARM-type_fold"/>
</dbReference>
<dbReference type="InterPro" id="IPR011989">
    <property type="entry name" value="ARM-like"/>
</dbReference>